<accession>A0A7G9W8E3</accession>
<evidence type="ECO:0000313" key="2">
    <source>
        <dbReference type="EMBL" id="QNO14955.1"/>
    </source>
</evidence>
<reference evidence="2 3" key="1">
    <citation type="submission" date="2020-07" db="EMBL/GenBank/DDBJ databases">
        <title>Alkalicella. sp. LB2 genome.</title>
        <authorList>
            <person name="Postec A."/>
            <person name="Quemeneur M."/>
        </authorList>
    </citation>
    <scope>NUCLEOTIDE SEQUENCE [LARGE SCALE GENOMIC DNA]</scope>
    <source>
        <strain evidence="2 3">LB2</strain>
    </source>
</reference>
<keyword evidence="2" id="KW-0418">Kinase</keyword>
<proteinExistence type="predicted"/>
<dbReference type="GO" id="GO:0016301">
    <property type="term" value="F:kinase activity"/>
    <property type="evidence" value="ECO:0007669"/>
    <property type="project" value="UniProtKB-KW"/>
</dbReference>
<gene>
    <name evidence="2" type="ORF">HYG86_09290</name>
</gene>
<keyword evidence="3" id="KW-1185">Reference proteome</keyword>
<sequence>MDEQLLTMADLARRWQVHPTTIRNWINEGKLDPIKHLLPTVRFHPDYIRQIEEVTPGKMSFVERRKLKNEIEQLQKENEELKKATRTVYREFAKFMDLGLKEAWQ</sequence>
<organism evidence="2 3">
    <name type="scientific">Alkalicella caledoniensis</name>
    <dbReference type="NCBI Taxonomy" id="2731377"/>
    <lineage>
        <taxon>Bacteria</taxon>
        <taxon>Bacillati</taxon>
        <taxon>Bacillota</taxon>
        <taxon>Clostridia</taxon>
        <taxon>Eubacteriales</taxon>
        <taxon>Proteinivoracaceae</taxon>
        <taxon>Alkalicella</taxon>
    </lineage>
</organism>
<dbReference type="Proteomes" id="UP000516160">
    <property type="component" value="Chromosome"/>
</dbReference>
<dbReference type="Gene3D" id="1.10.1660.10">
    <property type="match status" value="1"/>
</dbReference>
<dbReference type="RefSeq" id="WP_213165319.1">
    <property type="nucleotide sequence ID" value="NZ_CP058559.1"/>
</dbReference>
<dbReference type="EMBL" id="CP058559">
    <property type="protein sequence ID" value="QNO14955.1"/>
    <property type="molecule type" value="Genomic_DNA"/>
</dbReference>
<name>A0A7G9W8E3_ALKCA</name>
<dbReference type="AlphaFoldDB" id="A0A7G9W8E3"/>
<keyword evidence="1" id="KW-0175">Coiled coil</keyword>
<protein>
    <submittedName>
        <fullName evidence="2">Histidine kinase</fullName>
    </submittedName>
</protein>
<keyword evidence="2" id="KW-0808">Transferase</keyword>
<dbReference type="SUPFAM" id="SSF46689">
    <property type="entry name" value="Homeodomain-like"/>
    <property type="match status" value="1"/>
</dbReference>
<dbReference type="InterPro" id="IPR009057">
    <property type="entry name" value="Homeodomain-like_sf"/>
</dbReference>
<feature type="coiled-coil region" evidence="1">
    <location>
        <begin position="64"/>
        <end position="91"/>
    </location>
</feature>
<dbReference type="KEGG" id="acae:HYG86_09290"/>
<evidence type="ECO:0000256" key="1">
    <source>
        <dbReference type="SAM" id="Coils"/>
    </source>
</evidence>
<evidence type="ECO:0000313" key="3">
    <source>
        <dbReference type="Proteomes" id="UP000516160"/>
    </source>
</evidence>